<proteinExistence type="inferred from homology"/>
<accession>A0A9D7JYV1</accession>
<feature type="domain" description="NAD-dependent epimerase/dehydratase" evidence="4">
    <location>
        <begin position="2"/>
        <end position="108"/>
    </location>
</feature>
<organism evidence="5 6">
    <name type="scientific">Candidatus Proximibacter danicus</name>
    <dbReference type="NCBI Taxonomy" id="2954365"/>
    <lineage>
        <taxon>Bacteria</taxon>
        <taxon>Pseudomonadati</taxon>
        <taxon>Pseudomonadota</taxon>
        <taxon>Betaproteobacteria</taxon>
        <taxon>Candidatus Proximibacter</taxon>
    </lineage>
</organism>
<evidence type="ECO:0000259" key="4">
    <source>
        <dbReference type="Pfam" id="PF01370"/>
    </source>
</evidence>
<sequence length="141" mass="15418">MDAVRTMFGEQRIDAVVHAAAALPDGTPNYFRTALSVNVQGTANLVSAASEAGCARFVYCSSVSVYGTTNDEGALFSETDLPSPEDVYAWSKWAGEEYVRLSCRKGDMMAPLCACQACRPRQAKRGFSLIWPWRRLEAIPS</sequence>
<gene>
    <name evidence="5" type="ORF">IPL58_03650</name>
</gene>
<protein>
    <submittedName>
        <fullName evidence="5">SDR family oxidoreductase</fullName>
    </submittedName>
</protein>
<dbReference type="CDD" id="cd08946">
    <property type="entry name" value="SDR_e"/>
    <property type="match status" value="1"/>
</dbReference>
<dbReference type="Proteomes" id="UP000886689">
    <property type="component" value="Unassembled WGS sequence"/>
</dbReference>
<dbReference type="GO" id="GO:0016491">
    <property type="term" value="F:oxidoreductase activity"/>
    <property type="evidence" value="ECO:0007669"/>
    <property type="project" value="UniProtKB-KW"/>
</dbReference>
<keyword evidence="3" id="KW-0520">NAD</keyword>
<evidence type="ECO:0000256" key="1">
    <source>
        <dbReference type="ARBA" id="ARBA00007637"/>
    </source>
</evidence>
<evidence type="ECO:0000313" key="5">
    <source>
        <dbReference type="EMBL" id="MBK8523285.1"/>
    </source>
</evidence>
<dbReference type="InterPro" id="IPR036291">
    <property type="entry name" value="NAD(P)-bd_dom_sf"/>
</dbReference>
<dbReference type="Pfam" id="PF01370">
    <property type="entry name" value="Epimerase"/>
    <property type="match status" value="1"/>
</dbReference>
<dbReference type="PANTHER" id="PTHR43103:SF5">
    <property type="entry name" value="4-EPIMERASE, PUTATIVE (AFU_ORTHOLOGUE AFUA_7G00360)-RELATED"/>
    <property type="match status" value="1"/>
</dbReference>
<name>A0A9D7JYV1_9PROT</name>
<reference evidence="5" key="1">
    <citation type="submission" date="2020-10" db="EMBL/GenBank/DDBJ databases">
        <title>Connecting structure to function with the recovery of over 1000 high-quality activated sludge metagenome-assembled genomes encoding full-length rRNA genes using long-read sequencing.</title>
        <authorList>
            <person name="Singleton C.M."/>
            <person name="Petriglieri F."/>
            <person name="Kristensen J.M."/>
            <person name="Kirkegaard R.H."/>
            <person name="Michaelsen T.Y."/>
            <person name="Andersen M.H."/>
            <person name="Karst S.M."/>
            <person name="Dueholm M.S."/>
            <person name="Nielsen P.H."/>
            <person name="Albertsen M."/>
        </authorList>
    </citation>
    <scope>NUCLEOTIDE SEQUENCE</scope>
    <source>
        <strain evidence="5">Hirt_18-Q3-R61-65_BATAC.395</strain>
    </source>
</reference>
<evidence type="ECO:0000313" key="6">
    <source>
        <dbReference type="Proteomes" id="UP000886689"/>
    </source>
</evidence>
<dbReference type="AlphaFoldDB" id="A0A9D7JYV1"/>
<comment type="similarity">
    <text evidence="1">Belongs to the NAD(P)-dependent epimerase/dehydratase family.</text>
</comment>
<evidence type="ECO:0000256" key="3">
    <source>
        <dbReference type="ARBA" id="ARBA00023027"/>
    </source>
</evidence>
<dbReference type="EMBL" id="JADJUC010000003">
    <property type="protein sequence ID" value="MBK8523285.1"/>
    <property type="molecule type" value="Genomic_DNA"/>
</dbReference>
<comment type="caution">
    <text evidence="5">The sequence shown here is derived from an EMBL/GenBank/DDBJ whole genome shotgun (WGS) entry which is preliminary data.</text>
</comment>
<dbReference type="InterPro" id="IPR001509">
    <property type="entry name" value="Epimerase_deHydtase"/>
</dbReference>
<evidence type="ECO:0000256" key="2">
    <source>
        <dbReference type="ARBA" id="ARBA00023002"/>
    </source>
</evidence>
<dbReference type="PANTHER" id="PTHR43103">
    <property type="entry name" value="NUCLEOSIDE-DIPHOSPHATE-SUGAR EPIMERASE"/>
    <property type="match status" value="1"/>
</dbReference>
<keyword evidence="2" id="KW-0560">Oxidoreductase</keyword>
<dbReference type="Gene3D" id="3.40.50.720">
    <property type="entry name" value="NAD(P)-binding Rossmann-like Domain"/>
    <property type="match status" value="1"/>
</dbReference>
<dbReference type="SUPFAM" id="SSF51735">
    <property type="entry name" value="NAD(P)-binding Rossmann-fold domains"/>
    <property type="match status" value="1"/>
</dbReference>